<comment type="subcellular location">
    <subcellularLocation>
        <location evidence="1">Cell membrane</location>
    </subcellularLocation>
</comment>
<dbReference type="InterPro" id="IPR023346">
    <property type="entry name" value="Lysozyme-like_dom_sf"/>
</dbReference>
<evidence type="ECO:0000256" key="7">
    <source>
        <dbReference type="ARBA" id="ARBA00022676"/>
    </source>
</evidence>
<proteinExistence type="inferred from homology"/>
<dbReference type="PANTHER" id="PTHR32282:SF11">
    <property type="entry name" value="PENICILLIN-BINDING PROTEIN 1B"/>
    <property type="match status" value="1"/>
</dbReference>
<keyword evidence="4" id="KW-1003">Cell membrane</keyword>
<evidence type="ECO:0000256" key="5">
    <source>
        <dbReference type="ARBA" id="ARBA00022645"/>
    </source>
</evidence>
<protein>
    <submittedName>
        <fullName evidence="21">Uncharacterized protein</fullName>
    </submittedName>
</protein>
<evidence type="ECO:0000259" key="20">
    <source>
        <dbReference type="Pfam" id="PF00912"/>
    </source>
</evidence>
<dbReference type="GO" id="GO:0008955">
    <property type="term" value="F:peptidoglycan glycosyltransferase activity"/>
    <property type="evidence" value="ECO:0007669"/>
    <property type="project" value="UniProtKB-EC"/>
</dbReference>
<dbReference type="InterPro" id="IPR001264">
    <property type="entry name" value="Glyco_trans_51"/>
</dbReference>
<evidence type="ECO:0000256" key="17">
    <source>
        <dbReference type="SAM" id="MobiDB-lite"/>
    </source>
</evidence>
<dbReference type="SUPFAM" id="SSF53955">
    <property type="entry name" value="Lysozyme-like"/>
    <property type="match status" value="1"/>
</dbReference>
<keyword evidence="10" id="KW-0133">Cell shape</keyword>
<comment type="similarity">
    <text evidence="3">In the N-terminal section; belongs to the glycosyltransferase 51 family.</text>
</comment>
<evidence type="ECO:0000313" key="21">
    <source>
        <dbReference type="EMBL" id="OGC84451.1"/>
    </source>
</evidence>
<keyword evidence="6" id="KW-0645">Protease</keyword>
<name>A0A1F4XRT9_9BACT</name>
<evidence type="ECO:0000256" key="8">
    <source>
        <dbReference type="ARBA" id="ARBA00022679"/>
    </source>
</evidence>
<evidence type="ECO:0000313" key="22">
    <source>
        <dbReference type="Proteomes" id="UP000178091"/>
    </source>
</evidence>
<organism evidence="21 22">
    <name type="scientific">Candidatus Adlerbacteria bacterium RIFCSPHIGHO2_12_FULL_53_18</name>
    <dbReference type="NCBI Taxonomy" id="1797242"/>
    <lineage>
        <taxon>Bacteria</taxon>
        <taxon>Candidatus Adleribacteriota</taxon>
    </lineage>
</organism>
<dbReference type="EMBL" id="MEWW01000016">
    <property type="protein sequence ID" value="OGC84451.1"/>
    <property type="molecule type" value="Genomic_DNA"/>
</dbReference>
<dbReference type="Pfam" id="PF00905">
    <property type="entry name" value="Transpeptidase"/>
    <property type="match status" value="1"/>
</dbReference>
<dbReference type="Pfam" id="PF00912">
    <property type="entry name" value="Transgly"/>
    <property type="match status" value="1"/>
</dbReference>
<dbReference type="GO" id="GO:0071555">
    <property type="term" value="P:cell wall organization"/>
    <property type="evidence" value="ECO:0007669"/>
    <property type="project" value="UniProtKB-KW"/>
</dbReference>
<dbReference type="Gene3D" id="1.10.3810.10">
    <property type="entry name" value="Biosynthetic peptidoglycan transglycosylase-like"/>
    <property type="match status" value="1"/>
</dbReference>
<accession>A0A1F4XRT9</accession>
<gene>
    <name evidence="21" type="ORF">A3F55_00585</name>
</gene>
<evidence type="ECO:0000256" key="3">
    <source>
        <dbReference type="ARBA" id="ARBA00007739"/>
    </source>
</evidence>
<evidence type="ECO:0000256" key="6">
    <source>
        <dbReference type="ARBA" id="ARBA00022670"/>
    </source>
</evidence>
<feature type="region of interest" description="Disordered" evidence="17">
    <location>
        <begin position="722"/>
        <end position="745"/>
    </location>
</feature>
<keyword evidence="18" id="KW-0812">Transmembrane</keyword>
<comment type="similarity">
    <text evidence="2">In the C-terminal section; belongs to the transpeptidase family.</text>
</comment>
<dbReference type="FunFam" id="1.10.3810.10:FF:000001">
    <property type="entry name" value="Penicillin-binding protein 1A"/>
    <property type="match status" value="1"/>
</dbReference>
<dbReference type="GO" id="GO:0006508">
    <property type="term" value="P:proteolysis"/>
    <property type="evidence" value="ECO:0007669"/>
    <property type="project" value="UniProtKB-KW"/>
</dbReference>
<keyword evidence="7" id="KW-0328">Glycosyltransferase</keyword>
<keyword evidence="5" id="KW-0121">Carboxypeptidase</keyword>
<evidence type="ECO:0000256" key="4">
    <source>
        <dbReference type="ARBA" id="ARBA00022475"/>
    </source>
</evidence>
<evidence type="ECO:0000256" key="14">
    <source>
        <dbReference type="ARBA" id="ARBA00023316"/>
    </source>
</evidence>
<evidence type="ECO:0000256" key="18">
    <source>
        <dbReference type="SAM" id="Phobius"/>
    </source>
</evidence>
<dbReference type="InterPro" id="IPR001460">
    <property type="entry name" value="PCN-bd_Tpept"/>
</dbReference>
<evidence type="ECO:0000256" key="13">
    <source>
        <dbReference type="ARBA" id="ARBA00023268"/>
    </source>
</evidence>
<dbReference type="GO" id="GO:0008360">
    <property type="term" value="P:regulation of cell shape"/>
    <property type="evidence" value="ECO:0007669"/>
    <property type="project" value="UniProtKB-KW"/>
</dbReference>
<comment type="catalytic activity">
    <reaction evidence="16">
        <text>[GlcNAc-(1-&gt;4)-Mur2Ac(oyl-L-Ala-gamma-D-Glu-L-Lys-D-Ala-D-Ala)](n)-di-trans,octa-cis-undecaprenyl diphosphate + beta-D-GlcNAc-(1-&gt;4)-Mur2Ac(oyl-L-Ala-gamma-D-Glu-L-Lys-D-Ala-D-Ala)-di-trans,octa-cis-undecaprenyl diphosphate = [GlcNAc-(1-&gt;4)-Mur2Ac(oyl-L-Ala-gamma-D-Glu-L-Lys-D-Ala-D-Ala)](n+1)-di-trans,octa-cis-undecaprenyl diphosphate + di-trans,octa-cis-undecaprenyl diphosphate + H(+)</text>
        <dbReference type="Rhea" id="RHEA:23708"/>
        <dbReference type="Rhea" id="RHEA-COMP:9602"/>
        <dbReference type="Rhea" id="RHEA-COMP:9603"/>
        <dbReference type="ChEBI" id="CHEBI:15378"/>
        <dbReference type="ChEBI" id="CHEBI:58405"/>
        <dbReference type="ChEBI" id="CHEBI:60033"/>
        <dbReference type="ChEBI" id="CHEBI:78435"/>
        <dbReference type="EC" id="2.4.99.28"/>
    </reaction>
</comment>
<comment type="catalytic activity">
    <reaction evidence="15">
        <text>Preferential cleavage: (Ac)2-L-Lys-D-Ala-|-D-Ala. Also transpeptidation of peptidyl-alanyl moieties that are N-acyl substituents of D-alanine.</text>
        <dbReference type="EC" id="3.4.16.4"/>
    </reaction>
</comment>
<evidence type="ECO:0000256" key="10">
    <source>
        <dbReference type="ARBA" id="ARBA00022960"/>
    </source>
</evidence>
<keyword evidence="8" id="KW-0808">Transferase</keyword>
<dbReference type="Proteomes" id="UP000178091">
    <property type="component" value="Unassembled WGS sequence"/>
</dbReference>
<dbReference type="Gene3D" id="3.40.710.10">
    <property type="entry name" value="DD-peptidase/beta-lactamase superfamily"/>
    <property type="match status" value="1"/>
</dbReference>
<dbReference type="GO" id="GO:0005886">
    <property type="term" value="C:plasma membrane"/>
    <property type="evidence" value="ECO:0007669"/>
    <property type="project" value="UniProtKB-SubCell"/>
</dbReference>
<evidence type="ECO:0000256" key="15">
    <source>
        <dbReference type="ARBA" id="ARBA00034000"/>
    </source>
</evidence>
<dbReference type="InterPro" id="IPR036950">
    <property type="entry name" value="PBP_transglycosylase"/>
</dbReference>
<keyword evidence="11" id="KW-0573">Peptidoglycan synthesis</keyword>
<feature type="domain" description="Glycosyl transferase family 51" evidence="20">
    <location>
        <begin position="70"/>
        <end position="249"/>
    </location>
</feature>
<evidence type="ECO:0000256" key="2">
    <source>
        <dbReference type="ARBA" id="ARBA00007090"/>
    </source>
</evidence>
<keyword evidence="14" id="KW-0961">Cell wall biogenesis/degradation</keyword>
<keyword evidence="12 18" id="KW-0472">Membrane</keyword>
<feature type="domain" description="Penicillin-binding protein transpeptidase" evidence="19">
    <location>
        <begin position="340"/>
        <end position="617"/>
    </location>
</feature>
<keyword evidence="13" id="KW-0511">Multifunctional enzyme</keyword>
<evidence type="ECO:0000256" key="11">
    <source>
        <dbReference type="ARBA" id="ARBA00022984"/>
    </source>
</evidence>
<keyword evidence="9" id="KW-0378">Hydrolase</keyword>
<feature type="compositionally biased region" description="Acidic residues" evidence="17">
    <location>
        <begin position="735"/>
        <end position="745"/>
    </location>
</feature>
<sequence>MQQKVRRAGRFIRRHLGALIIWGITAGFLLGGALILWAATLQIPDLASLEERQIEQSVKFYDRTGTVLLYDLHKEEQRTIVPLEEISPLLQQAVIAVEDAYFYQHSGIRPTSIVRAILTNLLSANPLGGQGGSTITQQVVKGSLLVNDKTIARKLKEWILAIKLEQVLTKEQILELYLNQVPFGGSLYGAEEAAQTFFGKSAHDVTASEAAYLAAVLPAPSRLSPYRLGDSGKNDQLEIRHTLVLDKMHEHGYLTEEELDTAKGGLVEFVPPRESSIAAPHFVFYVQQYLENKYGADVLEESGWRVITTLDAEMQIKAEEVVQRKALENEVNFNASNAALIALDPTNGNILSMVGSRNYFDTEIPGAYNVTTSLPGRQPGSAFKPFAYAQAFAKGYTPDTMLFDLRTQFSTTCDSGNFSSDFPCYSPVNYDNIFRGPITMRNALAQSINIPAVKTIYLAGLTDTLRLAKAMGISTLGDPGRYGLTLVLGGGEVTLLDISSAYGVFATDGMRVPPIAILKIESNDGTVIEDNTAVRGTQVLDRSVAQTINDVLSDTVARGPLTGGSDIFNFPGRDVAIKTGTTNDYRDAWTIGYTPNLVVGTWAGNNDNTSMEKRVSGFIVGPIWSEFMKYAVAQLPNMAFTRTETSTTGLKPVLRGVWQGSNTHIDNNLEYATQEVHSILHWVDKNNPTGPIPQNPGNDPQYVLWEAPVRGWALINRYEDGDEVTVGSAQQISSDPEEEEPEEDD</sequence>
<dbReference type="AlphaFoldDB" id="A0A1F4XRT9"/>
<dbReference type="GO" id="GO:0009252">
    <property type="term" value="P:peptidoglycan biosynthetic process"/>
    <property type="evidence" value="ECO:0007669"/>
    <property type="project" value="UniProtKB-KW"/>
</dbReference>
<evidence type="ECO:0000256" key="9">
    <source>
        <dbReference type="ARBA" id="ARBA00022801"/>
    </source>
</evidence>
<reference evidence="21 22" key="1">
    <citation type="journal article" date="2016" name="Nat. Commun.">
        <title>Thousands of microbial genomes shed light on interconnected biogeochemical processes in an aquifer system.</title>
        <authorList>
            <person name="Anantharaman K."/>
            <person name="Brown C.T."/>
            <person name="Hug L.A."/>
            <person name="Sharon I."/>
            <person name="Castelle C.J."/>
            <person name="Probst A.J."/>
            <person name="Thomas B.C."/>
            <person name="Singh A."/>
            <person name="Wilkins M.J."/>
            <person name="Karaoz U."/>
            <person name="Brodie E.L."/>
            <person name="Williams K.H."/>
            <person name="Hubbard S.S."/>
            <person name="Banfield J.F."/>
        </authorList>
    </citation>
    <scope>NUCLEOTIDE SEQUENCE [LARGE SCALE GENOMIC DNA]</scope>
</reference>
<dbReference type="PANTHER" id="PTHR32282">
    <property type="entry name" value="BINDING PROTEIN TRANSPEPTIDASE, PUTATIVE-RELATED"/>
    <property type="match status" value="1"/>
</dbReference>
<evidence type="ECO:0000256" key="16">
    <source>
        <dbReference type="ARBA" id="ARBA00049902"/>
    </source>
</evidence>
<dbReference type="GO" id="GO:0030288">
    <property type="term" value="C:outer membrane-bounded periplasmic space"/>
    <property type="evidence" value="ECO:0007669"/>
    <property type="project" value="TreeGrafter"/>
</dbReference>
<dbReference type="SUPFAM" id="SSF56601">
    <property type="entry name" value="beta-lactamase/transpeptidase-like"/>
    <property type="match status" value="1"/>
</dbReference>
<evidence type="ECO:0000259" key="19">
    <source>
        <dbReference type="Pfam" id="PF00905"/>
    </source>
</evidence>
<comment type="caution">
    <text evidence="21">The sequence shown here is derived from an EMBL/GenBank/DDBJ whole genome shotgun (WGS) entry which is preliminary data.</text>
</comment>
<dbReference type="InterPro" id="IPR012338">
    <property type="entry name" value="Beta-lactam/transpept-like"/>
</dbReference>
<dbReference type="GO" id="GO:0009002">
    <property type="term" value="F:serine-type D-Ala-D-Ala carboxypeptidase activity"/>
    <property type="evidence" value="ECO:0007669"/>
    <property type="project" value="UniProtKB-EC"/>
</dbReference>
<dbReference type="GO" id="GO:0008658">
    <property type="term" value="F:penicillin binding"/>
    <property type="evidence" value="ECO:0007669"/>
    <property type="project" value="InterPro"/>
</dbReference>
<dbReference type="InterPro" id="IPR050396">
    <property type="entry name" value="Glycosyltr_51/Transpeptidase"/>
</dbReference>
<feature type="transmembrane region" description="Helical" evidence="18">
    <location>
        <begin position="16"/>
        <end position="39"/>
    </location>
</feature>
<evidence type="ECO:0000256" key="12">
    <source>
        <dbReference type="ARBA" id="ARBA00023136"/>
    </source>
</evidence>
<keyword evidence="18" id="KW-1133">Transmembrane helix</keyword>
<evidence type="ECO:0000256" key="1">
    <source>
        <dbReference type="ARBA" id="ARBA00004236"/>
    </source>
</evidence>